<dbReference type="GO" id="GO:0019752">
    <property type="term" value="P:carboxylic acid metabolic process"/>
    <property type="evidence" value="ECO:0007669"/>
    <property type="project" value="InterPro"/>
</dbReference>
<evidence type="ECO:0000256" key="11">
    <source>
        <dbReference type="ARBA" id="ARBA00023136"/>
    </source>
</evidence>
<evidence type="ECO:0000256" key="12">
    <source>
        <dbReference type="ARBA" id="ARBA00023239"/>
    </source>
</evidence>
<evidence type="ECO:0000256" key="4">
    <source>
        <dbReference type="ARBA" id="ARBA00004991"/>
    </source>
</evidence>
<protein>
    <recommendedName>
        <fullName evidence="14">sphinganine-1-phosphate aldolase</fullName>
        <ecNumber evidence="14">4.1.2.27</ecNumber>
    </recommendedName>
    <alternativeName>
        <fullName evidence="15">Sphingosine-1-phosphate aldolase</fullName>
    </alternativeName>
</protein>
<evidence type="ECO:0000256" key="1">
    <source>
        <dbReference type="ARBA" id="ARBA00001933"/>
    </source>
</evidence>
<dbReference type="Gene3D" id="3.40.640.10">
    <property type="entry name" value="Type I PLP-dependent aspartate aminotransferase-like (Major domain)"/>
    <property type="match status" value="1"/>
</dbReference>
<comment type="caution">
    <text evidence="17">The sequence shown here is derived from an EMBL/GenBank/DDBJ whole genome shotgun (WGS) entry which is preliminary data.</text>
</comment>
<comment type="cofactor">
    <cofactor evidence="1 16">
        <name>pyridoxal 5'-phosphate</name>
        <dbReference type="ChEBI" id="CHEBI:597326"/>
    </cofactor>
</comment>
<dbReference type="PANTHER" id="PTHR42735:SF6">
    <property type="entry name" value="SPHINGOSINE-1-PHOSPHATE LYASE 1"/>
    <property type="match status" value="1"/>
</dbReference>
<evidence type="ECO:0000256" key="13">
    <source>
        <dbReference type="ARBA" id="ARBA00038302"/>
    </source>
</evidence>
<accession>A0A8S9ZWU8</accession>
<dbReference type="InterPro" id="IPR015424">
    <property type="entry name" value="PyrdxlP-dep_Trfase"/>
</dbReference>
<comment type="subcellular location">
    <subcellularLocation>
        <location evidence="2">Endoplasmic reticulum membrane</location>
        <topology evidence="2">Single-pass membrane protein</topology>
    </subcellularLocation>
</comment>
<dbReference type="SUPFAM" id="SSF53383">
    <property type="entry name" value="PLP-dependent transferases"/>
    <property type="match status" value="1"/>
</dbReference>
<dbReference type="Gene3D" id="6.10.140.2150">
    <property type="match status" value="1"/>
</dbReference>
<dbReference type="Gene3D" id="3.90.1150.10">
    <property type="entry name" value="Aspartate Aminotransferase, domain 1"/>
    <property type="match status" value="1"/>
</dbReference>
<comment type="pathway">
    <text evidence="4">Sphingolipid metabolism.</text>
</comment>
<dbReference type="GO" id="GO:0005789">
    <property type="term" value="C:endoplasmic reticulum membrane"/>
    <property type="evidence" value="ECO:0007669"/>
    <property type="project" value="UniProtKB-SubCell"/>
</dbReference>
<dbReference type="GO" id="GO:0030170">
    <property type="term" value="F:pyridoxal phosphate binding"/>
    <property type="evidence" value="ECO:0007669"/>
    <property type="project" value="InterPro"/>
</dbReference>
<keyword evidence="12" id="KW-0456">Lyase</keyword>
<feature type="modified residue" description="N6-(pyridoxal phosphate)lysine" evidence="16">
    <location>
        <position position="360"/>
    </location>
</feature>
<evidence type="ECO:0000256" key="2">
    <source>
        <dbReference type="ARBA" id="ARBA00004389"/>
    </source>
</evidence>
<keyword evidence="9" id="KW-1133">Transmembrane helix</keyword>
<dbReference type="InterPro" id="IPR015422">
    <property type="entry name" value="PyrdxlP-dep_Trfase_small"/>
</dbReference>
<evidence type="ECO:0000313" key="18">
    <source>
        <dbReference type="Proteomes" id="UP000605970"/>
    </source>
</evidence>
<reference evidence="17" key="1">
    <citation type="journal article" date="2020" name="Ecol. Evol.">
        <title>Genome structure and content of the rice root-knot nematode (Meloidogyne graminicola).</title>
        <authorList>
            <person name="Phan N.T."/>
            <person name="Danchin E.G.J."/>
            <person name="Klopp C."/>
            <person name="Perfus-Barbeoch L."/>
            <person name="Kozlowski D.K."/>
            <person name="Koutsovoulos G.D."/>
            <person name="Lopez-Roques C."/>
            <person name="Bouchez O."/>
            <person name="Zahm M."/>
            <person name="Besnard G."/>
            <person name="Bellafiore S."/>
        </authorList>
    </citation>
    <scope>NUCLEOTIDE SEQUENCE</scope>
    <source>
        <strain evidence="17">VN-18</strain>
    </source>
</reference>
<name>A0A8S9ZWU8_9BILA</name>
<dbReference type="GO" id="GO:0008117">
    <property type="term" value="F:sphinganine-1-phosphate aldolase activity"/>
    <property type="evidence" value="ECO:0007669"/>
    <property type="project" value="UniProtKB-EC"/>
</dbReference>
<organism evidence="17 18">
    <name type="scientific">Meloidogyne graminicola</name>
    <dbReference type="NCBI Taxonomy" id="189291"/>
    <lineage>
        <taxon>Eukaryota</taxon>
        <taxon>Metazoa</taxon>
        <taxon>Ecdysozoa</taxon>
        <taxon>Nematoda</taxon>
        <taxon>Chromadorea</taxon>
        <taxon>Rhabditida</taxon>
        <taxon>Tylenchina</taxon>
        <taxon>Tylenchomorpha</taxon>
        <taxon>Tylenchoidea</taxon>
        <taxon>Meloidogynidae</taxon>
        <taxon>Meloidogyninae</taxon>
        <taxon>Meloidogyne</taxon>
    </lineage>
</organism>
<comment type="similarity">
    <text evidence="13">Belongs to the group II decarboxylase family. Sphingosine-1-phosphate lyase subfamily.</text>
</comment>
<proteinExistence type="inferred from homology"/>
<dbReference type="AlphaFoldDB" id="A0A8S9ZWU8"/>
<evidence type="ECO:0000256" key="8">
    <source>
        <dbReference type="ARBA" id="ARBA00022919"/>
    </source>
</evidence>
<evidence type="ECO:0000256" key="14">
    <source>
        <dbReference type="ARBA" id="ARBA00038965"/>
    </source>
</evidence>
<dbReference type="EMBL" id="JABEBT010000014">
    <property type="protein sequence ID" value="KAF7638214.1"/>
    <property type="molecule type" value="Genomic_DNA"/>
</dbReference>
<evidence type="ECO:0000256" key="16">
    <source>
        <dbReference type="PIRSR" id="PIRSR602129-50"/>
    </source>
</evidence>
<evidence type="ECO:0000313" key="17">
    <source>
        <dbReference type="EMBL" id="KAF7638214.1"/>
    </source>
</evidence>
<evidence type="ECO:0000256" key="15">
    <source>
        <dbReference type="ARBA" id="ARBA00042568"/>
    </source>
</evidence>
<keyword evidence="11" id="KW-0472">Membrane</keyword>
<keyword evidence="5" id="KW-0812">Transmembrane</keyword>
<evidence type="ECO:0000256" key="9">
    <source>
        <dbReference type="ARBA" id="ARBA00022989"/>
    </source>
</evidence>
<evidence type="ECO:0000256" key="7">
    <source>
        <dbReference type="ARBA" id="ARBA00022898"/>
    </source>
</evidence>
<evidence type="ECO:0000256" key="6">
    <source>
        <dbReference type="ARBA" id="ARBA00022824"/>
    </source>
</evidence>
<keyword evidence="6" id="KW-0256">Endoplasmic reticulum</keyword>
<keyword evidence="18" id="KW-1185">Reference proteome</keyword>
<dbReference type="OrthoDB" id="10254570at2759"/>
<dbReference type="InterPro" id="IPR002129">
    <property type="entry name" value="PyrdxlP-dep_de-COase"/>
</dbReference>
<evidence type="ECO:0000256" key="10">
    <source>
        <dbReference type="ARBA" id="ARBA00023098"/>
    </source>
</evidence>
<dbReference type="FunFam" id="3.40.640.10:FF:000020">
    <property type="entry name" value="sphingosine-1-phosphate lyase 1"/>
    <property type="match status" value="1"/>
</dbReference>
<gene>
    <name evidence="17" type="ORF">Mgra_00002444</name>
</gene>
<evidence type="ECO:0000256" key="5">
    <source>
        <dbReference type="ARBA" id="ARBA00022692"/>
    </source>
</evidence>
<dbReference type="GO" id="GO:0030149">
    <property type="term" value="P:sphingolipid catabolic process"/>
    <property type="evidence" value="ECO:0007669"/>
    <property type="project" value="TreeGrafter"/>
</dbReference>
<comment type="pathway">
    <text evidence="3">Lipid metabolism; sphingolipid metabolism.</text>
</comment>
<dbReference type="InterPro" id="IPR050477">
    <property type="entry name" value="GrpII_AminoAcid_Decarb"/>
</dbReference>
<keyword evidence="10" id="KW-0443">Lipid metabolism</keyword>
<dbReference type="Pfam" id="PF00282">
    <property type="entry name" value="Pyridoxal_deC"/>
    <property type="match status" value="1"/>
</dbReference>
<evidence type="ECO:0000256" key="3">
    <source>
        <dbReference type="ARBA" id="ARBA00004760"/>
    </source>
</evidence>
<dbReference type="InterPro" id="IPR015421">
    <property type="entry name" value="PyrdxlP-dep_Trfase_major"/>
</dbReference>
<dbReference type="EC" id="4.1.2.27" evidence="14"/>
<sequence length="700" mass="79107">MDLDQTPWRVVAHLVDEVRLNVNRRLDHLEQWQIVMYTLAVLLFVQWVRKVLKFEEFVSFRRTWSEMLNSLPIYRKKLDEGKEITYKEFEGMNFISYLIFFIPTERIHRADRLKEFYKYLPDRGLPADDIIREATSYKTMGGILFERGHLCGSLFGIEDEDANYQKLLRQIFELYSFTNVAFPEVFPSARKMEAECIRILCSLFHGLDKSCGALTTSGSESIILACLAYRNNAFKKGIRKPEMIVCQNAHIAFLKAAKLLGMRAIRIKTGIKYEANVGAIKRAIGHETCMIVASAPSYVNGVMDNIEEIAQIAIRFDVPVHVDASIGGFIIPFLEQCDYPAPMFDFRISGVSSINVDLHKYGYCPVGSSAILYRDQELFQCQSYSNVDWSGGIYTSATLDGSRPGLLIALTWASLLYMGRLGFVERTQRIMDTSKMLRHRIGEEMTEHLEILGEPLGPLLSITNKATSRVKIHALGDEMHDLGWSFTFLQNPNALRFCISLHQTRGDVVDSLISDLKKCIDRITQDECYEYPAKTNVLFGLSGAFVDRGVSNFLPNAFLEAYYSTPTSPHGEMGLRKRTLSIEGRKLSQLQFPSGCLAALREQYRSFGELTSFTVTTTLSSADIPTLTTTAHGDEITKTTEIIPQLSSASEVLNERMASIPLSTAEETEGEHLASMTNEDEQNRRITVIPEEEKINGMGK</sequence>
<keyword evidence="8" id="KW-0746">Sphingolipid metabolism</keyword>
<keyword evidence="7 16" id="KW-0663">Pyridoxal phosphate</keyword>
<dbReference type="PANTHER" id="PTHR42735">
    <property type="match status" value="1"/>
</dbReference>
<dbReference type="Proteomes" id="UP000605970">
    <property type="component" value="Unassembled WGS sequence"/>
</dbReference>